<keyword evidence="2" id="KW-0804">Transcription</keyword>
<dbReference type="AlphaFoldDB" id="A0A811PI35"/>
<keyword evidence="2" id="KW-0805">Transcription regulation</keyword>
<evidence type="ECO:0000256" key="3">
    <source>
        <dbReference type="ARBA" id="ARBA00022946"/>
    </source>
</evidence>
<protein>
    <submittedName>
        <fullName evidence="4">Uncharacterized protein</fullName>
    </submittedName>
</protein>
<dbReference type="EMBL" id="CAJGYO010000007">
    <property type="protein sequence ID" value="CAD6242292.1"/>
    <property type="molecule type" value="Genomic_DNA"/>
</dbReference>
<evidence type="ECO:0000256" key="1">
    <source>
        <dbReference type="ARBA" id="ARBA00007692"/>
    </source>
</evidence>
<dbReference type="GO" id="GO:0003676">
    <property type="term" value="F:nucleic acid binding"/>
    <property type="evidence" value="ECO:0007669"/>
    <property type="project" value="InterPro"/>
</dbReference>
<dbReference type="OrthoDB" id="641315at2759"/>
<gene>
    <name evidence="4" type="ORF">NCGR_LOCUS27816</name>
</gene>
<dbReference type="PANTHER" id="PTHR13068:SF144">
    <property type="entry name" value="MITOCHONDRIAL TRANSCRIPTION TERMINATION FACTOR FAMILY PROTEIN"/>
    <property type="match status" value="1"/>
</dbReference>
<proteinExistence type="inferred from homology"/>
<dbReference type="PANTHER" id="PTHR13068">
    <property type="entry name" value="CGI-12 PROTEIN-RELATED"/>
    <property type="match status" value="1"/>
</dbReference>
<comment type="caution">
    <text evidence="4">The sequence shown here is derived from an EMBL/GenBank/DDBJ whole genome shotgun (WGS) entry which is preliminary data.</text>
</comment>
<keyword evidence="2" id="KW-0806">Transcription termination</keyword>
<dbReference type="InterPro" id="IPR003690">
    <property type="entry name" value="MTERF"/>
</dbReference>
<name>A0A811PI35_9POAL</name>
<accession>A0A811PI35</accession>
<evidence type="ECO:0000313" key="4">
    <source>
        <dbReference type="EMBL" id="CAD6242292.1"/>
    </source>
</evidence>
<evidence type="ECO:0000313" key="5">
    <source>
        <dbReference type="Proteomes" id="UP000604825"/>
    </source>
</evidence>
<keyword evidence="3" id="KW-0809">Transit peptide</keyword>
<dbReference type="Pfam" id="PF02536">
    <property type="entry name" value="mTERF"/>
    <property type="match status" value="1"/>
</dbReference>
<evidence type="ECO:0000256" key="2">
    <source>
        <dbReference type="ARBA" id="ARBA00022472"/>
    </source>
</evidence>
<dbReference type="Gene3D" id="1.25.70.10">
    <property type="entry name" value="Transcription termination factor 3, mitochondrial"/>
    <property type="match status" value="1"/>
</dbReference>
<keyword evidence="5" id="KW-1185">Reference proteome</keyword>
<dbReference type="InterPro" id="IPR038538">
    <property type="entry name" value="MTERF_sf"/>
</dbReference>
<dbReference type="Proteomes" id="UP000604825">
    <property type="component" value="Unassembled WGS sequence"/>
</dbReference>
<reference evidence="4" key="1">
    <citation type="submission" date="2020-10" db="EMBL/GenBank/DDBJ databases">
        <authorList>
            <person name="Han B."/>
            <person name="Lu T."/>
            <person name="Zhao Q."/>
            <person name="Huang X."/>
            <person name="Zhao Y."/>
        </authorList>
    </citation>
    <scope>NUCLEOTIDE SEQUENCE</scope>
</reference>
<comment type="similarity">
    <text evidence="1">Belongs to the mTERF family.</text>
</comment>
<dbReference type="GO" id="GO:0006353">
    <property type="term" value="P:DNA-templated transcription termination"/>
    <property type="evidence" value="ECO:0007669"/>
    <property type="project" value="UniProtKB-KW"/>
</dbReference>
<organism evidence="4 5">
    <name type="scientific">Miscanthus lutarioriparius</name>
    <dbReference type="NCBI Taxonomy" id="422564"/>
    <lineage>
        <taxon>Eukaryota</taxon>
        <taxon>Viridiplantae</taxon>
        <taxon>Streptophyta</taxon>
        <taxon>Embryophyta</taxon>
        <taxon>Tracheophyta</taxon>
        <taxon>Spermatophyta</taxon>
        <taxon>Magnoliopsida</taxon>
        <taxon>Liliopsida</taxon>
        <taxon>Poales</taxon>
        <taxon>Poaceae</taxon>
        <taxon>PACMAD clade</taxon>
        <taxon>Panicoideae</taxon>
        <taxon>Andropogonodae</taxon>
        <taxon>Andropogoneae</taxon>
        <taxon>Saccharinae</taxon>
        <taxon>Miscanthus</taxon>
    </lineage>
</organism>
<sequence>MLHLRHHLLSSIRAAFPRHRCLLSTATTATSPSRFVVEEYLVTTCGLTPAQSGRASKGLTHLKSPVKPDSALAFLTGVSLAKDDIAARIVRYPRLICYKVDKTLTPRFAQLISIGLSPPQISRLIAIVPNIFVAPKMIPRLQFYLSFLGCFDLLHSAIKINPILLGWNLEDVPEDVREMVACAKKLGVPRNTRMFKSTMCDVRCVGPNSIGAKMDVMKATLGCSEAELAIMKFIDPYNKSIVGLVDAYATACAGKMPHEDEVHSQQHARDTEKQRLKIVGPGLLCL</sequence>